<evidence type="ECO:0000259" key="1">
    <source>
        <dbReference type="Pfam" id="PF14268"/>
    </source>
</evidence>
<dbReference type="InterPro" id="IPR016181">
    <property type="entry name" value="Acyl_CoA_acyltransferase"/>
</dbReference>
<dbReference type="KEGG" id="slr:L21SP2_2890"/>
<keyword evidence="3" id="KW-1185">Reference proteome</keyword>
<evidence type="ECO:0000313" key="2">
    <source>
        <dbReference type="EMBL" id="AHC16238.1"/>
    </source>
</evidence>
<protein>
    <recommendedName>
        <fullName evidence="1">YoaP-like domain-containing protein</fullName>
    </recommendedName>
</protein>
<dbReference type="eggNOG" id="COG1247">
    <property type="taxonomic scope" value="Bacteria"/>
</dbReference>
<dbReference type="Proteomes" id="UP000018680">
    <property type="component" value="Chromosome"/>
</dbReference>
<dbReference type="PATRIC" id="fig|1307761.3.peg.2880"/>
<dbReference type="InterPro" id="IPR025685">
    <property type="entry name" value="YoaP-like_dom"/>
</dbReference>
<organism evidence="2 3">
    <name type="scientific">Salinispira pacifica</name>
    <dbReference type="NCBI Taxonomy" id="1307761"/>
    <lineage>
        <taxon>Bacteria</taxon>
        <taxon>Pseudomonadati</taxon>
        <taxon>Spirochaetota</taxon>
        <taxon>Spirochaetia</taxon>
        <taxon>Spirochaetales</taxon>
        <taxon>Spirochaetaceae</taxon>
        <taxon>Salinispira</taxon>
    </lineage>
</organism>
<dbReference type="AlphaFoldDB" id="V5WKG0"/>
<dbReference type="OrthoDB" id="3172674at2"/>
<name>V5WKG0_9SPIO</name>
<dbReference type="Gene3D" id="3.40.630.30">
    <property type="match status" value="1"/>
</dbReference>
<proteinExistence type="predicted"/>
<dbReference type="SUPFAM" id="SSF55729">
    <property type="entry name" value="Acyl-CoA N-acyltransferases (Nat)"/>
    <property type="match status" value="1"/>
</dbReference>
<dbReference type="STRING" id="1307761.L21SP2_2890"/>
<dbReference type="Pfam" id="PF14268">
    <property type="entry name" value="YoaP"/>
    <property type="match status" value="1"/>
</dbReference>
<dbReference type="HOGENOM" id="CLU_075236_0_0_12"/>
<gene>
    <name evidence="2" type="ORF">L21SP2_2890</name>
</gene>
<feature type="domain" description="YoaP-like" evidence="1">
    <location>
        <begin position="222"/>
        <end position="267"/>
    </location>
</feature>
<evidence type="ECO:0000313" key="3">
    <source>
        <dbReference type="Proteomes" id="UP000018680"/>
    </source>
</evidence>
<accession>V5WKG0</accession>
<dbReference type="EMBL" id="CP006939">
    <property type="protein sequence ID" value="AHC16238.1"/>
    <property type="molecule type" value="Genomic_DNA"/>
</dbReference>
<reference evidence="2 3" key="1">
    <citation type="journal article" date="2015" name="Stand. Genomic Sci.">
        <title>Complete genome sequence and description of Salinispira pacifica gen. nov., sp. nov., a novel spirochaete isolated form a hypersaline microbial mat.</title>
        <authorList>
            <person name="Ben Hania W."/>
            <person name="Joseph M."/>
            <person name="Schumann P."/>
            <person name="Bunk B."/>
            <person name="Fiebig A."/>
            <person name="Sproer C."/>
            <person name="Klenk H.P."/>
            <person name="Fardeau M.L."/>
            <person name="Spring S."/>
        </authorList>
    </citation>
    <scope>NUCLEOTIDE SEQUENCE [LARGE SCALE GENOMIC DNA]</scope>
    <source>
        <strain evidence="2 3">L21-RPul-D2</strain>
    </source>
</reference>
<dbReference type="RefSeq" id="WP_024269135.1">
    <property type="nucleotide sequence ID" value="NC_023035.1"/>
</dbReference>
<sequence>MSYITLDKHNLAGEHICCGISDKKSRESYEMKKAWLGERFDEGYVFRKLDERAKVFIEYGPAEHAWVPVDAPGYLILGCFWVSGRFKQSGHGKALLASALEDARKQGKAGLAAITGKKKFHFMSDGAWLKRQGFTVADSTEDGFELLVLSAAEPAAETANEPGGGNTSPVTMPVSPVFRDSVKTGKVPGEDGISVLYSHRCVFTDYHVTRSLKESAEKRGIPLHITRIESREQARDACSPATLFSMYYNGRFVTTDVSACMDSRIDKFLKS</sequence>